<dbReference type="GO" id="GO:0003746">
    <property type="term" value="F:translation elongation factor activity"/>
    <property type="evidence" value="ECO:0007669"/>
    <property type="project" value="UniProtKB-UniRule"/>
</dbReference>
<evidence type="ECO:0000256" key="8">
    <source>
        <dbReference type="NCBIfam" id="TIGR00038"/>
    </source>
</evidence>
<organism evidence="12 13">
    <name type="scientific">Candidatus Shapirobacteria bacterium CG_4_9_14_3_um_filter_39_13</name>
    <dbReference type="NCBI Taxonomy" id="1974479"/>
    <lineage>
        <taxon>Bacteria</taxon>
        <taxon>Candidatus Shapironibacteriota</taxon>
    </lineage>
</organism>
<dbReference type="HAMAP" id="MF_00141">
    <property type="entry name" value="EF_P"/>
    <property type="match status" value="1"/>
</dbReference>
<comment type="caution">
    <text evidence="12">The sequence shown here is derived from an EMBL/GenBank/DDBJ whole genome shotgun (WGS) entry which is preliminary data.</text>
</comment>
<evidence type="ECO:0000256" key="9">
    <source>
        <dbReference type="RuleBase" id="RU004389"/>
    </source>
</evidence>
<dbReference type="Gene3D" id="2.30.30.30">
    <property type="match status" value="1"/>
</dbReference>
<keyword evidence="4 7" id="KW-0963">Cytoplasm</keyword>
<dbReference type="PANTHER" id="PTHR30053">
    <property type="entry name" value="ELONGATION FACTOR P"/>
    <property type="match status" value="1"/>
</dbReference>
<dbReference type="InterPro" id="IPR011768">
    <property type="entry name" value="Transl_elongation_fac_P"/>
</dbReference>
<evidence type="ECO:0000256" key="2">
    <source>
        <dbReference type="ARBA" id="ARBA00004815"/>
    </source>
</evidence>
<dbReference type="NCBIfam" id="NF001810">
    <property type="entry name" value="PRK00529.1"/>
    <property type="match status" value="1"/>
</dbReference>
<evidence type="ECO:0000256" key="4">
    <source>
        <dbReference type="ARBA" id="ARBA00022490"/>
    </source>
</evidence>
<evidence type="ECO:0000256" key="1">
    <source>
        <dbReference type="ARBA" id="ARBA00004496"/>
    </source>
</evidence>
<dbReference type="FunFam" id="2.40.50.140:FF:000009">
    <property type="entry name" value="Elongation factor P"/>
    <property type="match status" value="1"/>
</dbReference>
<dbReference type="InterPro" id="IPR015365">
    <property type="entry name" value="Elong-fact-P_C"/>
</dbReference>
<dbReference type="EMBL" id="PFWP01000011">
    <property type="protein sequence ID" value="PJA50023.1"/>
    <property type="molecule type" value="Genomic_DNA"/>
</dbReference>
<comment type="similarity">
    <text evidence="3 7 9">Belongs to the elongation factor P family.</text>
</comment>
<dbReference type="InterPro" id="IPR013852">
    <property type="entry name" value="Transl_elong_P/YeiP_CS"/>
</dbReference>
<dbReference type="FunFam" id="2.40.50.140:FF:000004">
    <property type="entry name" value="Elongation factor P"/>
    <property type="match status" value="1"/>
</dbReference>
<name>A0A2M7XM88_9BACT</name>
<dbReference type="InterPro" id="IPR014722">
    <property type="entry name" value="Rib_uL2_dom2"/>
</dbReference>
<evidence type="ECO:0000259" key="10">
    <source>
        <dbReference type="SMART" id="SM00841"/>
    </source>
</evidence>
<dbReference type="Proteomes" id="UP000230062">
    <property type="component" value="Unassembled WGS sequence"/>
</dbReference>
<dbReference type="InterPro" id="IPR008991">
    <property type="entry name" value="Translation_prot_SH3-like_sf"/>
</dbReference>
<evidence type="ECO:0000259" key="11">
    <source>
        <dbReference type="SMART" id="SM01185"/>
    </source>
</evidence>
<dbReference type="InterPro" id="IPR013185">
    <property type="entry name" value="Transl_elong_KOW-like"/>
</dbReference>
<dbReference type="InterPro" id="IPR012340">
    <property type="entry name" value="NA-bd_OB-fold"/>
</dbReference>
<dbReference type="InterPro" id="IPR001059">
    <property type="entry name" value="Transl_elong_P/YeiP_cen"/>
</dbReference>
<dbReference type="InterPro" id="IPR020599">
    <property type="entry name" value="Transl_elong_fac_P/YeiP"/>
</dbReference>
<accession>A0A2M7XM88</accession>
<sequence length="186" mass="21076">MIPVTEMRAGRLFEENGEPYQVLDYKHTKMGRGTASIKLKVKNLTTGAVTEKTFISGAKVEPVETMMKTVQYLYKEGNDYFFMDPQSFEQFSLSQKLLAGKEKFLKEEQTVKILFWEQRPLMVELSITMVFTIVQTSPGVKGDSVNASFKPATLDNGLEVKVPLFINVGDRIKVDTRSGEYLERAT</sequence>
<comment type="subcellular location">
    <subcellularLocation>
        <location evidence="1 7">Cytoplasm</location>
    </subcellularLocation>
</comment>
<evidence type="ECO:0000256" key="6">
    <source>
        <dbReference type="ARBA" id="ARBA00022917"/>
    </source>
</evidence>
<evidence type="ECO:0000256" key="7">
    <source>
        <dbReference type="HAMAP-Rule" id="MF_00141"/>
    </source>
</evidence>
<dbReference type="SUPFAM" id="SSF50249">
    <property type="entry name" value="Nucleic acid-binding proteins"/>
    <property type="match status" value="2"/>
</dbReference>
<dbReference type="FunFam" id="2.30.30.30:FF:000003">
    <property type="entry name" value="Elongation factor P"/>
    <property type="match status" value="1"/>
</dbReference>
<dbReference type="SMART" id="SM01185">
    <property type="entry name" value="EFP"/>
    <property type="match status" value="1"/>
</dbReference>
<dbReference type="CDD" id="cd05794">
    <property type="entry name" value="S1_EF-P_repeat_2"/>
    <property type="match status" value="1"/>
</dbReference>
<evidence type="ECO:0000313" key="12">
    <source>
        <dbReference type="EMBL" id="PJA50023.1"/>
    </source>
</evidence>
<dbReference type="AlphaFoldDB" id="A0A2M7XM88"/>
<dbReference type="SUPFAM" id="SSF50104">
    <property type="entry name" value="Translation proteins SH3-like domain"/>
    <property type="match status" value="1"/>
</dbReference>
<dbReference type="PIRSF" id="PIRSF005901">
    <property type="entry name" value="EF-P"/>
    <property type="match status" value="1"/>
</dbReference>
<dbReference type="Gene3D" id="2.40.50.140">
    <property type="entry name" value="Nucleic acid-binding proteins"/>
    <property type="match status" value="2"/>
</dbReference>
<keyword evidence="6 7" id="KW-0648">Protein biosynthesis</keyword>
<dbReference type="Pfam" id="PF09285">
    <property type="entry name" value="Elong-fact-P_C"/>
    <property type="match status" value="1"/>
</dbReference>
<protein>
    <recommendedName>
        <fullName evidence="7 8">Elongation factor P</fullName>
        <shortName evidence="7">EF-P</shortName>
    </recommendedName>
</protein>
<feature type="domain" description="Elongation factor P C-terminal" evidence="10">
    <location>
        <begin position="129"/>
        <end position="184"/>
    </location>
</feature>
<comment type="function">
    <text evidence="7">Involved in peptide bond synthesis. Stimulates efficient translation and peptide-bond synthesis on native or reconstituted 70S ribosomes in vitro. Probably functions indirectly by altering the affinity of the ribosome for aminoacyl-tRNA, thus increasing their reactivity as acceptors for peptidyl transferase.</text>
</comment>
<dbReference type="NCBIfam" id="TIGR00038">
    <property type="entry name" value="efp"/>
    <property type="match status" value="1"/>
</dbReference>
<proteinExistence type="inferred from homology"/>
<dbReference type="SMART" id="SM00841">
    <property type="entry name" value="Elong-fact-P_C"/>
    <property type="match status" value="1"/>
</dbReference>
<comment type="pathway">
    <text evidence="2 7">Protein biosynthesis; polypeptide chain elongation.</text>
</comment>
<dbReference type="PROSITE" id="PS01275">
    <property type="entry name" value="EFP"/>
    <property type="match status" value="1"/>
</dbReference>
<keyword evidence="5 7" id="KW-0251">Elongation factor</keyword>
<dbReference type="UniPathway" id="UPA00345"/>
<dbReference type="GO" id="GO:0043043">
    <property type="term" value="P:peptide biosynthetic process"/>
    <property type="evidence" value="ECO:0007669"/>
    <property type="project" value="InterPro"/>
</dbReference>
<dbReference type="Pfam" id="PF08207">
    <property type="entry name" value="EFP_N"/>
    <property type="match status" value="1"/>
</dbReference>
<dbReference type="GO" id="GO:0005829">
    <property type="term" value="C:cytosol"/>
    <property type="evidence" value="ECO:0007669"/>
    <property type="project" value="UniProtKB-ARBA"/>
</dbReference>
<feature type="domain" description="Translation elongation factor P/YeiP central" evidence="11">
    <location>
        <begin position="67"/>
        <end position="121"/>
    </location>
</feature>
<dbReference type="PANTHER" id="PTHR30053:SF12">
    <property type="entry name" value="ELONGATION FACTOR P (EF-P) FAMILY PROTEIN"/>
    <property type="match status" value="1"/>
</dbReference>
<gene>
    <name evidence="7 12" type="primary">efp</name>
    <name evidence="12" type="ORF">CO169_00305</name>
</gene>
<evidence type="ECO:0000256" key="5">
    <source>
        <dbReference type="ARBA" id="ARBA00022768"/>
    </source>
</evidence>
<evidence type="ECO:0000313" key="13">
    <source>
        <dbReference type="Proteomes" id="UP000230062"/>
    </source>
</evidence>
<reference evidence="13" key="1">
    <citation type="submission" date="2017-09" db="EMBL/GenBank/DDBJ databases">
        <title>Depth-based differentiation of microbial function through sediment-hosted aquifers and enrichment of novel symbionts in the deep terrestrial subsurface.</title>
        <authorList>
            <person name="Probst A.J."/>
            <person name="Ladd B."/>
            <person name="Jarett J.K."/>
            <person name="Geller-Mcgrath D.E."/>
            <person name="Sieber C.M.K."/>
            <person name="Emerson J.B."/>
            <person name="Anantharaman K."/>
            <person name="Thomas B.C."/>
            <person name="Malmstrom R."/>
            <person name="Stieglmeier M."/>
            <person name="Klingl A."/>
            <person name="Woyke T."/>
            <person name="Ryan C.M."/>
            <person name="Banfield J.F."/>
        </authorList>
    </citation>
    <scope>NUCLEOTIDE SEQUENCE [LARGE SCALE GENOMIC DNA]</scope>
</reference>
<dbReference type="Pfam" id="PF01132">
    <property type="entry name" value="EFP"/>
    <property type="match status" value="1"/>
</dbReference>
<evidence type="ECO:0000256" key="3">
    <source>
        <dbReference type="ARBA" id="ARBA00009479"/>
    </source>
</evidence>
<dbReference type="CDD" id="cd04470">
    <property type="entry name" value="S1_EF-P_repeat_1"/>
    <property type="match status" value="1"/>
</dbReference>